<dbReference type="GO" id="GO:0009966">
    <property type="term" value="P:regulation of signal transduction"/>
    <property type="evidence" value="ECO:0007669"/>
    <property type="project" value="InterPro"/>
</dbReference>
<keyword evidence="5" id="KW-1185">Reference proteome</keyword>
<dbReference type="PANTHER" id="PTHR10933:SF9">
    <property type="entry name" value="IMMUNOGLOBULIN-BINDING PROTEIN 1"/>
    <property type="match status" value="1"/>
</dbReference>
<reference evidence="4" key="1">
    <citation type="submission" date="2021-01" db="EMBL/GenBank/DDBJ databases">
        <authorList>
            <person name="Bezrukov I."/>
        </authorList>
    </citation>
    <scope>NUCLEOTIDE SEQUENCE</scope>
</reference>
<feature type="region of interest" description="Disordered" evidence="3">
    <location>
        <begin position="159"/>
        <end position="188"/>
    </location>
</feature>
<dbReference type="GO" id="GO:0031929">
    <property type="term" value="P:TOR signaling"/>
    <property type="evidence" value="ECO:0007669"/>
    <property type="project" value="UniProtKB-ARBA"/>
</dbReference>
<organism evidence="4 5">
    <name type="scientific">Arabidopsis arenosa</name>
    <name type="common">Sand rock-cress</name>
    <name type="synonym">Cardaminopsis arenosa</name>
    <dbReference type="NCBI Taxonomy" id="38785"/>
    <lineage>
        <taxon>Eukaryota</taxon>
        <taxon>Viridiplantae</taxon>
        <taxon>Streptophyta</taxon>
        <taxon>Embryophyta</taxon>
        <taxon>Tracheophyta</taxon>
        <taxon>Spermatophyta</taxon>
        <taxon>Magnoliopsida</taxon>
        <taxon>eudicotyledons</taxon>
        <taxon>Gunneridae</taxon>
        <taxon>Pentapetalae</taxon>
        <taxon>rosids</taxon>
        <taxon>malvids</taxon>
        <taxon>Brassicales</taxon>
        <taxon>Brassicaceae</taxon>
        <taxon>Camelineae</taxon>
        <taxon>Arabidopsis</taxon>
    </lineage>
</organism>
<comment type="similarity">
    <text evidence="1">Belongs to the IGBP1/TAP42 family.</text>
</comment>
<dbReference type="GO" id="GO:0051721">
    <property type="term" value="F:protein phosphatase 2A binding"/>
    <property type="evidence" value="ECO:0007669"/>
    <property type="project" value="TreeGrafter"/>
</dbReference>
<dbReference type="Gene3D" id="1.25.40.540">
    <property type="entry name" value="TAP42-like family"/>
    <property type="match status" value="2"/>
</dbReference>
<dbReference type="PANTHER" id="PTHR10933">
    <property type="entry name" value="IMMUNOGLOBULIN-BINDING PROTEIN 1"/>
    <property type="match status" value="1"/>
</dbReference>
<dbReference type="FunFam" id="1.25.40.540:FF:000002">
    <property type="entry name" value="PP2A regulatory subunit TAP46"/>
    <property type="match status" value="1"/>
</dbReference>
<feature type="compositionally biased region" description="Acidic residues" evidence="3">
    <location>
        <begin position="504"/>
        <end position="523"/>
    </location>
</feature>
<dbReference type="InterPro" id="IPR007304">
    <property type="entry name" value="TAP46-like"/>
</dbReference>
<protein>
    <recommendedName>
        <fullName evidence="2">PP2A regulatory subunit TAP46</fullName>
    </recommendedName>
</protein>
<dbReference type="EMBL" id="LR999454">
    <property type="protein sequence ID" value="CAE6015309.1"/>
    <property type="molecule type" value="Genomic_DNA"/>
</dbReference>
<sequence>MGGLSMEELPLSALFEQARKIHLAASESGTDQDVVKKGCEMFQKCEDMIGKLGLFSSNETKEDISTNNLKYLLVPYYLAELTEKIIQEDRIQIVKASYAKLKEFFSFCEAMELVPDEELEASSRSSGAPADRRALKIARFKRQKAAEAKLLEIKERKERRGRSTKAAALSTPVESGEDDIPDDDSEEEREAWLSSINLAICKAIDLLEMLKREEEMLSAIKERQLKDGEDGFSRDALDDRTKKAETWHRDAAARIQYSKPAQPITCATFAQDVLEGRASVSQGHDHKNQPLIFGPASIVGGPLSTERERMIAQVFQPSHRMPTMCIEDAGLTEMNIMNDWQEQTKKAIEEATTSWYNDKPLRRKEEEEEEDDEDEEAVMKARAFDDWKDDNPRGAALRLLQIYSIRLTSTRFTFKLVPYYLAELTEKIIQDDRIPIVKEFFSFCEAMELVPDEELEASSQGGSGAPADRRALKAAEAKLLEIKERKERRGRSTKASALSTPVESGEEDIPDDDSEEEREAWLG</sequence>
<evidence type="ECO:0000256" key="1">
    <source>
        <dbReference type="ARBA" id="ARBA00034730"/>
    </source>
</evidence>
<dbReference type="Pfam" id="PF04177">
    <property type="entry name" value="TAP42"/>
    <property type="match status" value="1"/>
</dbReference>
<gene>
    <name evidence="4" type="ORF">AARE701A_LOCUS9869</name>
</gene>
<feature type="region of interest" description="Disordered" evidence="3">
    <location>
        <begin position="483"/>
        <end position="523"/>
    </location>
</feature>
<dbReference type="GO" id="GO:0035303">
    <property type="term" value="P:regulation of dephosphorylation"/>
    <property type="evidence" value="ECO:0007669"/>
    <property type="project" value="TreeGrafter"/>
</dbReference>
<evidence type="ECO:0000313" key="5">
    <source>
        <dbReference type="Proteomes" id="UP000682877"/>
    </source>
</evidence>
<proteinExistence type="inferred from homology"/>
<accession>A0A8S2AC22</accession>
<evidence type="ECO:0000256" key="2">
    <source>
        <dbReference type="ARBA" id="ARBA00074626"/>
    </source>
</evidence>
<dbReference type="InterPro" id="IPR038511">
    <property type="entry name" value="TAP42/TAP46-like_sf"/>
</dbReference>
<dbReference type="GO" id="GO:0005829">
    <property type="term" value="C:cytosol"/>
    <property type="evidence" value="ECO:0007669"/>
    <property type="project" value="TreeGrafter"/>
</dbReference>
<evidence type="ECO:0000313" key="4">
    <source>
        <dbReference type="EMBL" id="CAE6015309.1"/>
    </source>
</evidence>
<feature type="compositionally biased region" description="Acidic residues" evidence="3">
    <location>
        <begin position="175"/>
        <end position="188"/>
    </location>
</feature>
<dbReference type="AlphaFoldDB" id="A0A8S2AC22"/>
<dbReference type="Proteomes" id="UP000682877">
    <property type="component" value="Chromosome 4"/>
</dbReference>
<evidence type="ECO:0000256" key="3">
    <source>
        <dbReference type="SAM" id="MobiDB-lite"/>
    </source>
</evidence>
<name>A0A8S2AC22_ARAAE</name>
<feature type="compositionally biased region" description="Polar residues" evidence="3">
    <location>
        <begin position="493"/>
        <end position="502"/>
    </location>
</feature>